<protein>
    <submittedName>
        <fullName evidence="1">Uncharacterized protein</fullName>
    </submittedName>
</protein>
<sequence>MAKKRKQDDPLAALLEAAPKAKLVDLVVRVASTRPAVRHECLDYLNRHTTLSPSQKKQSEGEKLLALWSELAPDLEELDAYGGGDYGADFRVSSLLHDIAQVLSRKQIDAGYRQKLLDNALPYIKSGNAGLDDDLYDVAYDACYSDDDWRALAEAFESMGGDWRLDHARRIYRQLGDQDKYLELRQRKLATGADYHDLADFHWKAGEKQKAMEVAEEGLRQGSGRMDDLRQFVAKHAKSAGNRERYLELQFDQAVDHLTCDKYKAFKKLCTTGEWKSYEEKILAQLENAWDTEQLRIRMHRKEYEEAVAVLTRSRYPVYAWDSDYELQTARRLEGRFPEAILKYYISGLGNLKTNAPRKEYIRKAQIMKKAYHVLVDVLRDPPRWRDFALKVKQDNINRPAFQEEFTKTIPGWQALK</sequence>
<name>A0A939DDI4_9GAMM</name>
<reference evidence="1" key="1">
    <citation type="submission" date="2021-02" db="EMBL/GenBank/DDBJ databases">
        <title>PHA producing bacteria isolated from coastal sediment in Guangdong, Shenzhen.</title>
        <authorList>
            <person name="Zheng W."/>
            <person name="Yu S."/>
            <person name="Huang Y."/>
        </authorList>
    </citation>
    <scope>NUCLEOTIDE SEQUENCE</scope>
    <source>
        <strain evidence="1">TN14-10</strain>
    </source>
</reference>
<comment type="caution">
    <text evidence="1">The sequence shown here is derived from an EMBL/GenBank/DDBJ whole genome shotgun (WGS) entry which is preliminary data.</text>
</comment>
<dbReference type="EMBL" id="JAFKCZ010000004">
    <property type="protein sequence ID" value="MBN7796059.1"/>
    <property type="molecule type" value="Genomic_DNA"/>
</dbReference>
<gene>
    <name evidence="1" type="ORF">JYP50_05640</name>
</gene>
<evidence type="ECO:0000313" key="1">
    <source>
        <dbReference type="EMBL" id="MBN7796059.1"/>
    </source>
</evidence>
<dbReference type="RefSeq" id="WP_206559507.1">
    <property type="nucleotide sequence ID" value="NZ_JAFKCZ010000004.1"/>
</dbReference>
<organism evidence="1 2">
    <name type="scientific">Parahaliea mediterranea</name>
    <dbReference type="NCBI Taxonomy" id="651086"/>
    <lineage>
        <taxon>Bacteria</taxon>
        <taxon>Pseudomonadati</taxon>
        <taxon>Pseudomonadota</taxon>
        <taxon>Gammaproteobacteria</taxon>
        <taxon>Cellvibrionales</taxon>
        <taxon>Halieaceae</taxon>
        <taxon>Parahaliea</taxon>
    </lineage>
</organism>
<dbReference type="AlphaFoldDB" id="A0A939DDI4"/>
<proteinExistence type="predicted"/>
<keyword evidence="2" id="KW-1185">Reference proteome</keyword>
<dbReference type="Proteomes" id="UP000664303">
    <property type="component" value="Unassembled WGS sequence"/>
</dbReference>
<evidence type="ECO:0000313" key="2">
    <source>
        <dbReference type="Proteomes" id="UP000664303"/>
    </source>
</evidence>
<accession>A0A939DDI4</accession>